<keyword evidence="1" id="KW-1133">Transmembrane helix</keyword>
<feature type="transmembrane region" description="Helical" evidence="1">
    <location>
        <begin position="219"/>
        <end position="238"/>
    </location>
</feature>
<evidence type="ECO:0000313" key="3">
    <source>
        <dbReference type="Proteomes" id="UP000309061"/>
    </source>
</evidence>
<dbReference type="NCBIfam" id="NF041557">
    <property type="entry name" value="AmoA_BACT"/>
    <property type="match status" value="1"/>
</dbReference>
<proteinExistence type="predicted"/>
<keyword evidence="2" id="KW-0560">Oxidoreductase</keyword>
<keyword evidence="2" id="KW-0503">Monooxygenase</keyword>
<dbReference type="NCBIfam" id="TIGR03080">
    <property type="entry name" value="CH4_NH3mon_ox_A"/>
    <property type="match status" value="1"/>
</dbReference>
<dbReference type="RefSeq" id="WP_136496543.1">
    <property type="nucleotide sequence ID" value="NZ_CP046052.1"/>
</dbReference>
<organism evidence="2 3">
    <name type="scientific">Methylocystis heyeri</name>
    <dbReference type="NCBI Taxonomy" id="391905"/>
    <lineage>
        <taxon>Bacteria</taxon>
        <taxon>Pseudomonadati</taxon>
        <taxon>Pseudomonadota</taxon>
        <taxon>Alphaproteobacteria</taxon>
        <taxon>Hyphomicrobiales</taxon>
        <taxon>Methylocystaceae</taxon>
        <taxon>Methylocystis</taxon>
    </lineage>
</organism>
<name>A0A6B8KFE6_9HYPH</name>
<evidence type="ECO:0000256" key="1">
    <source>
        <dbReference type="SAM" id="Phobius"/>
    </source>
</evidence>
<keyword evidence="1" id="KW-0472">Membrane</keyword>
<feature type="transmembrane region" description="Helical" evidence="1">
    <location>
        <begin position="115"/>
        <end position="133"/>
    </location>
</feature>
<dbReference type="OrthoDB" id="8196807at2"/>
<feature type="transmembrane region" description="Helical" evidence="1">
    <location>
        <begin position="21"/>
        <end position="46"/>
    </location>
</feature>
<feature type="transmembrane region" description="Helical" evidence="1">
    <location>
        <begin position="92"/>
        <end position="109"/>
    </location>
</feature>
<feature type="transmembrane region" description="Helical" evidence="1">
    <location>
        <begin position="140"/>
        <end position="164"/>
    </location>
</feature>
<dbReference type="InterPro" id="IPR037001">
    <property type="entry name" value="NH3/CH4_mOase_suA_sf"/>
</dbReference>
<sequence>MSLSTEAGAPAGKAWKSKEEFLGCVILTDWILLFILFLVLLGSYHIHYMLLAGDWDFWIDFKDRRMWPTVAPIVAMCFAAAAQSFFWTKFRLPFGATVVVLALLVGEWINRYDNFWGWTFFPISLVFPSALIPMAFWLDIVLLLSGSWLVTALVGSMGWGLLFYPNNWPVLAQYHQAAEVNGVLLTLADLIGFEYVRTGTPEYIRMIERGTLRTFGKDVVPVAAFFSGFVSMLVYFLWWKIGKWFARTDYLANDEI</sequence>
<dbReference type="Pfam" id="PF02461">
    <property type="entry name" value="AMO"/>
    <property type="match status" value="1"/>
</dbReference>
<keyword evidence="1" id="KW-0812">Transmembrane</keyword>
<dbReference type="Proteomes" id="UP000309061">
    <property type="component" value="Chromosome"/>
</dbReference>
<dbReference type="KEGG" id="mhey:H2LOC_011625"/>
<gene>
    <name evidence="2" type="ORF">H2LOC_011625</name>
</gene>
<evidence type="ECO:0000313" key="2">
    <source>
        <dbReference type="EMBL" id="QGM46292.1"/>
    </source>
</evidence>
<reference evidence="2 3" key="1">
    <citation type="submission" date="2019-11" db="EMBL/GenBank/DDBJ databases">
        <title>The genome sequence of Methylocystis heyeri.</title>
        <authorList>
            <person name="Oshkin I.Y."/>
            <person name="Miroshnikov K."/>
            <person name="Dedysh S.N."/>
        </authorList>
    </citation>
    <scope>NUCLEOTIDE SEQUENCE [LARGE SCALE GENOMIC DNA]</scope>
    <source>
        <strain evidence="2 3">H2</strain>
    </source>
</reference>
<dbReference type="GO" id="GO:0004497">
    <property type="term" value="F:monooxygenase activity"/>
    <property type="evidence" value="ECO:0007669"/>
    <property type="project" value="UniProtKB-KW"/>
</dbReference>
<dbReference type="Gene3D" id="1.20.1450.10">
    <property type="entry name" value="Ammonia/particulate methane monooxygenase, subunit A"/>
    <property type="match status" value="1"/>
</dbReference>
<dbReference type="EMBL" id="CP046052">
    <property type="protein sequence ID" value="QGM46292.1"/>
    <property type="molecule type" value="Genomic_DNA"/>
</dbReference>
<dbReference type="InterPro" id="IPR003393">
    <property type="entry name" value="NH3_CH4_mOase_A"/>
</dbReference>
<dbReference type="AlphaFoldDB" id="A0A6B8KFE6"/>
<accession>A0A6B8KFE6</accession>
<feature type="transmembrane region" description="Helical" evidence="1">
    <location>
        <begin position="66"/>
        <end position="85"/>
    </location>
</feature>
<keyword evidence="3" id="KW-1185">Reference proteome</keyword>
<protein>
    <submittedName>
        <fullName evidence="2">Methane monooxygenase/ammonia monooxygenase subunit A</fullName>
    </submittedName>
</protein>